<dbReference type="HOGENOM" id="CLU_2910604_0_0_1"/>
<evidence type="ECO:0000313" key="2">
    <source>
        <dbReference type="Proteomes" id="UP000011185"/>
    </source>
</evidence>
<protein>
    <submittedName>
        <fullName evidence="1">Uncharacterized protein</fullName>
    </submittedName>
</protein>
<organism evidence="1 2">
    <name type="scientific">Trachipleistophora hominis</name>
    <name type="common">Microsporidian parasite</name>
    <dbReference type="NCBI Taxonomy" id="72359"/>
    <lineage>
        <taxon>Eukaryota</taxon>
        <taxon>Fungi</taxon>
        <taxon>Fungi incertae sedis</taxon>
        <taxon>Microsporidia</taxon>
        <taxon>Pleistophoridae</taxon>
        <taxon>Trachipleistophora</taxon>
    </lineage>
</organism>
<gene>
    <name evidence="1" type="ORF">THOM_1156</name>
</gene>
<accession>L7JWS3</accession>
<dbReference type="InParanoid" id="L7JWS3"/>
<reference evidence="1 2" key="1">
    <citation type="journal article" date="2012" name="PLoS Pathog.">
        <title>The genome of the obligate intracellular parasite Trachipleistophora hominis: new insights into microsporidian genome dynamics and reductive evolution.</title>
        <authorList>
            <person name="Heinz E."/>
            <person name="Williams T.A."/>
            <person name="Nakjang S."/>
            <person name="Noel C.J."/>
            <person name="Swan D.C."/>
            <person name="Goldberg A.V."/>
            <person name="Harris S.R."/>
            <person name="Weinmaier T."/>
            <person name="Markert S."/>
            <person name="Becher D."/>
            <person name="Bernhardt J."/>
            <person name="Dagan T."/>
            <person name="Hacker C."/>
            <person name="Lucocq J.M."/>
            <person name="Schweder T."/>
            <person name="Rattei T."/>
            <person name="Hall N."/>
            <person name="Hirt R.P."/>
            <person name="Embley T.M."/>
        </authorList>
    </citation>
    <scope>NUCLEOTIDE SEQUENCE [LARGE SCALE GENOMIC DNA]</scope>
</reference>
<evidence type="ECO:0000313" key="1">
    <source>
        <dbReference type="EMBL" id="ELQ75879.1"/>
    </source>
</evidence>
<sequence>VKEFEGSVTAQNKFAEGDRVLKYSFSPILNKLDPHRVCGYIVTSKARIRGIYYRKERDRVRG</sequence>
<dbReference type="Proteomes" id="UP000011185">
    <property type="component" value="Unassembled WGS sequence"/>
</dbReference>
<name>L7JWS3_TRAHO</name>
<proteinExistence type="predicted"/>
<dbReference type="EMBL" id="JH993908">
    <property type="protein sequence ID" value="ELQ75879.1"/>
    <property type="molecule type" value="Genomic_DNA"/>
</dbReference>
<feature type="non-terminal residue" evidence="1">
    <location>
        <position position="1"/>
    </location>
</feature>
<dbReference type="AlphaFoldDB" id="L7JWS3"/>
<dbReference type="VEuPathDB" id="MicrosporidiaDB:THOM_1156"/>
<keyword evidence="2" id="KW-1185">Reference proteome</keyword>